<evidence type="ECO:0000313" key="3">
    <source>
        <dbReference type="Proteomes" id="UP001595990"/>
    </source>
</evidence>
<sequence>MDTSTYKSEVAAAFDRAAAAYDRLGVEFFTPMGHRLVDRVAPLPGERVLDVGCGRGACVFPAAERVGANGTVVGIDIAPGMIEETTKEAARQGVGNVRLRVMDGERPDFPEGSFDVVTGSYSVIFFPDAPAALARYARLLAGRGRIGFTTPVFTDDTFPFLPPVFTELIPRELLRNLPPEWRPERLRQRFNSWLADPADLVRTLEGCGFRDVVCEDETVRLVAASGTAWVEWSHTQGMRLLWEHLGPADREALRERLVSSLDAMRVDDGPLTIDTAVRYVTAVAAR</sequence>
<dbReference type="EMBL" id="JBHSFS010000001">
    <property type="protein sequence ID" value="MFC4511384.1"/>
    <property type="molecule type" value="Genomic_DNA"/>
</dbReference>
<evidence type="ECO:0000259" key="1">
    <source>
        <dbReference type="Pfam" id="PF13649"/>
    </source>
</evidence>
<gene>
    <name evidence="2" type="ORF">ACFPEN_00390</name>
</gene>
<dbReference type="GO" id="GO:0032259">
    <property type="term" value="P:methylation"/>
    <property type="evidence" value="ECO:0007669"/>
    <property type="project" value="UniProtKB-KW"/>
</dbReference>
<dbReference type="InterPro" id="IPR041698">
    <property type="entry name" value="Methyltransf_25"/>
</dbReference>
<proteinExistence type="predicted"/>
<dbReference type="Proteomes" id="UP001595990">
    <property type="component" value="Unassembled WGS sequence"/>
</dbReference>
<dbReference type="Pfam" id="PF13649">
    <property type="entry name" value="Methyltransf_25"/>
    <property type="match status" value="1"/>
</dbReference>
<name>A0ABV9B928_9ACTN</name>
<reference evidence="3" key="1">
    <citation type="journal article" date="2019" name="Int. J. Syst. Evol. Microbiol.">
        <title>The Global Catalogue of Microorganisms (GCM) 10K type strain sequencing project: providing services to taxonomists for standard genome sequencing and annotation.</title>
        <authorList>
            <consortium name="The Broad Institute Genomics Platform"/>
            <consortium name="The Broad Institute Genome Sequencing Center for Infectious Disease"/>
            <person name="Wu L."/>
            <person name="Ma J."/>
        </authorList>
    </citation>
    <scope>NUCLEOTIDE SEQUENCE [LARGE SCALE GENOMIC DNA]</scope>
    <source>
        <strain evidence="3">CECT 8064</strain>
    </source>
</reference>
<comment type="caution">
    <text evidence="2">The sequence shown here is derived from an EMBL/GenBank/DDBJ whole genome shotgun (WGS) entry which is preliminary data.</text>
</comment>
<evidence type="ECO:0000313" key="2">
    <source>
        <dbReference type="EMBL" id="MFC4511384.1"/>
    </source>
</evidence>
<dbReference type="PANTHER" id="PTHR43591:SF99">
    <property type="entry name" value="OS06G0646000 PROTEIN"/>
    <property type="match status" value="1"/>
</dbReference>
<protein>
    <submittedName>
        <fullName evidence="2">Class I SAM-dependent methyltransferase</fullName>
        <ecNumber evidence="2">2.1.1.-</ecNumber>
    </submittedName>
</protein>
<dbReference type="InterPro" id="IPR029063">
    <property type="entry name" value="SAM-dependent_MTases_sf"/>
</dbReference>
<organism evidence="2 3">
    <name type="scientific">Streptomyces ehimensis</name>
    <dbReference type="NCBI Taxonomy" id="68195"/>
    <lineage>
        <taxon>Bacteria</taxon>
        <taxon>Bacillati</taxon>
        <taxon>Actinomycetota</taxon>
        <taxon>Actinomycetes</taxon>
        <taxon>Kitasatosporales</taxon>
        <taxon>Streptomycetaceae</taxon>
        <taxon>Streptomyces</taxon>
    </lineage>
</organism>
<dbReference type="Gene3D" id="3.40.50.150">
    <property type="entry name" value="Vaccinia Virus protein VP39"/>
    <property type="match status" value="1"/>
</dbReference>
<keyword evidence="2" id="KW-0489">Methyltransferase</keyword>
<keyword evidence="3" id="KW-1185">Reference proteome</keyword>
<dbReference type="SUPFAM" id="SSF53335">
    <property type="entry name" value="S-adenosyl-L-methionine-dependent methyltransferases"/>
    <property type="match status" value="1"/>
</dbReference>
<accession>A0ABV9B928</accession>
<dbReference type="CDD" id="cd02440">
    <property type="entry name" value="AdoMet_MTases"/>
    <property type="match status" value="1"/>
</dbReference>
<dbReference type="RefSeq" id="WP_417921966.1">
    <property type="nucleotide sequence ID" value="NZ_JBHSFS010000001.1"/>
</dbReference>
<dbReference type="EC" id="2.1.1.-" evidence="2"/>
<keyword evidence="2" id="KW-0808">Transferase</keyword>
<feature type="domain" description="Methyltransferase" evidence="1">
    <location>
        <begin position="48"/>
        <end position="144"/>
    </location>
</feature>
<dbReference type="PANTHER" id="PTHR43591">
    <property type="entry name" value="METHYLTRANSFERASE"/>
    <property type="match status" value="1"/>
</dbReference>
<dbReference type="GO" id="GO:0008168">
    <property type="term" value="F:methyltransferase activity"/>
    <property type="evidence" value="ECO:0007669"/>
    <property type="project" value="UniProtKB-KW"/>
</dbReference>